<gene>
    <name evidence="4" type="ORF">LPLAT_LOCUS4661</name>
</gene>
<dbReference type="SUPFAM" id="SSF51445">
    <property type="entry name" value="(Trans)glycosidases"/>
    <property type="match status" value="1"/>
</dbReference>
<proteinExistence type="predicted"/>
<keyword evidence="1" id="KW-0812">Transmembrane</keyword>
<dbReference type="PANTHER" id="PTHR46673">
    <property type="entry name" value="4F2 CELL-SURFACE ANTIGEN HEAVY CHAIN"/>
    <property type="match status" value="1"/>
</dbReference>
<keyword evidence="1" id="KW-1133">Transmembrane helix</keyword>
<keyword evidence="5" id="KW-1185">Reference proteome</keyword>
<evidence type="ECO:0000313" key="4">
    <source>
        <dbReference type="EMBL" id="CAL1678880.1"/>
    </source>
</evidence>
<dbReference type="PANTHER" id="PTHR46673:SF1">
    <property type="entry name" value="4F2 CELL-SURFACE ANTIGEN HEAVY CHAIN"/>
    <property type="match status" value="1"/>
</dbReference>
<dbReference type="GO" id="GO:0015173">
    <property type="term" value="F:aromatic amino acid transmembrane transporter activity"/>
    <property type="evidence" value="ECO:0007669"/>
    <property type="project" value="TreeGrafter"/>
</dbReference>
<dbReference type="GO" id="GO:1904273">
    <property type="term" value="P:L-alanine import across plasma membrane"/>
    <property type="evidence" value="ECO:0007669"/>
    <property type="project" value="TreeGrafter"/>
</dbReference>
<evidence type="ECO:0000256" key="1">
    <source>
        <dbReference type="SAM" id="Phobius"/>
    </source>
</evidence>
<dbReference type="InterPro" id="IPR017853">
    <property type="entry name" value="GH"/>
</dbReference>
<dbReference type="GO" id="GO:1903801">
    <property type="term" value="P:L-leucine import across plasma membrane"/>
    <property type="evidence" value="ECO:0007669"/>
    <property type="project" value="TreeGrafter"/>
</dbReference>
<dbReference type="EMBL" id="OZ034838">
    <property type="protein sequence ID" value="CAL1678880.1"/>
    <property type="molecule type" value="Genomic_DNA"/>
</dbReference>
<dbReference type="GO" id="GO:0016323">
    <property type="term" value="C:basolateral plasma membrane"/>
    <property type="evidence" value="ECO:0007669"/>
    <property type="project" value="TreeGrafter"/>
</dbReference>
<evidence type="ECO:0000259" key="2">
    <source>
        <dbReference type="Pfam" id="PF00128"/>
    </source>
</evidence>
<reference evidence="4" key="1">
    <citation type="submission" date="2024-04" db="EMBL/GenBank/DDBJ databases">
        <authorList>
            <consortium name="Molecular Ecology Group"/>
        </authorList>
    </citation>
    <scope>NUCLEOTIDE SEQUENCE</scope>
</reference>
<dbReference type="InterPro" id="IPR006047">
    <property type="entry name" value="GH13_cat_dom"/>
</dbReference>
<organism evidence="4 5">
    <name type="scientific">Lasius platythorax</name>
    <dbReference type="NCBI Taxonomy" id="488582"/>
    <lineage>
        <taxon>Eukaryota</taxon>
        <taxon>Metazoa</taxon>
        <taxon>Ecdysozoa</taxon>
        <taxon>Arthropoda</taxon>
        <taxon>Hexapoda</taxon>
        <taxon>Insecta</taxon>
        <taxon>Pterygota</taxon>
        <taxon>Neoptera</taxon>
        <taxon>Endopterygota</taxon>
        <taxon>Hymenoptera</taxon>
        <taxon>Apocrita</taxon>
        <taxon>Aculeata</taxon>
        <taxon>Formicoidea</taxon>
        <taxon>Formicidae</taxon>
        <taxon>Formicinae</taxon>
        <taxon>Lasius</taxon>
        <taxon>Lasius</taxon>
    </lineage>
</organism>
<evidence type="ECO:0008006" key="6">
    <source>
        <dbReference type="Google" id="ProtNLM"/>
    </source>
</evidence>
<evidence type="ECO:0000259" key="3">
    <source>
        <dbReference type="Pfam" id="PF16028"/>
    </source>
</evidence>
<dbReference type="GO" id="GO:0015823">
    <property type="term" value="P:phenylalanine transport"/>
    <property type="evidence" value="ECO:0007669"/>
    <property type="project" value="TreeGrafter"/>
</dbReference>
<dbReference type="GO" id="GO:0016324">
    <property type="term" value="C:apical plasma membrane"/>
    <property type="evidence" value="ECO:0007669"/>
    <property type="project" value="TreeGrafter"/>
</dbReference>
<name>A0AAV2NF59_9HYME</name>
<dbReference type="InterPro" id="IPR031984">
    <property type="entry name" value="SLC3A2_N"/>
</dbReference>
<feature type="domain" description="Glycosyl hydrolase family 13 catalytic" evidence="2">
    <location>
        <begin position="67"/>
        <end position="156"/>
    </location>
</feature>
<dbReference type="Pfam" id="PF16028">
    <property type="entry name" value="SLC3A2_N"/>
    <property type="match status" value="1"/>
</dbReference>
<evidence type="ECO:0000313" key="5">
    <source>
        <dbReference type="Proteomes" id="UP001497644"/>
    </source>
</evidence>
<dbReference type="AlphaFoldDB" id="A0AAV2NF59"/>
<dbReference type="GO" id="GO:0015180">
    <property type="term" value="F:L-alanine transmembrane transporter activity"/>
    <property type="evidence" value="ECO:0007669"/>
    <property type="project" value="TreeGrafter"/>
</dbReference>
<dbReference type="GO" id="GO:0015190">
    <property type="term" value="F:L-leucine transmembrane transporter activity"/>
    <property type="evidence" value="ECO:0007669"/>
    <property type="project" value="TreeGrafter"/>
</dbReference>
<dbReference type="GO" id="GO:0005975">
    <property type="term" value="P:carbohydrate metabolic process"/>
    <property type="evidence" value="ECO:0007669"/>
    <property type="project" value="InterPro"/>
</dbReference>
<dbReference type="Proteomes" id="UP001497644">
    <property type="component" value="Chromosome 15"/>
</dbReference>
<feature type="domain" description="Solute carrier family 3 member 2 N-terminal" evidence="3">
    <location>
        <begin position="1"/>
        <end position="56"/>
    </location>
</feature>
<protein>
    <recommendedName>
        <fullName evidence="6">Glycosyl hydrolase family 13 catalytic domain-containing protein</fullName>
    </recommendedName>
</protein>
<accession>A0AAV2NF59</accession>
<feature type="transmembrane region" description="Helical" evidence="1">
    <location>
        <begin position="12"/>
        <end position="38"/>
    </location>
</feature>
<dbReference type="Pfam" id="PF00128">
    <property type="entry name" value="Alpha-amylase"/>
    <property type="match status" value="1"/>
</dbReference>
<dbReference type="InterPro" id="IPR042280">
    <property type="entry name" value="SLC3A2"/>
</dbReference>
<dbReference type="Gene3D" id="3.20.20.80">
    <property type="entry name" value="Glycosidases"/>
    <property type="match status" value="1"/>
</dbReference>
<sequence>MKFANDPFWVRLRWLLFFFFWLLWAGMLAGAIAIIVMAPKCSAPEPKKFWEESPIIQLDASIDSPSDDLKGLESVLNDLKDQHIKAISLSSLVKEGADGATEDFKAIKSKLGNISDLENLIKVATEKDQLVFLELDPNHSSVEHPWFKQSVERQDSIRDLRIPLRDLRILVNLRHLYMRYCA</sequence>
<keyword evidence="1" id="KW-0472">Membrane</keyword>